<accession>A0A0G0RLK1</accession>
<protein>
    <submittedName>
        <fullName evidence="1">Uncharacterized protein</fullName>
    </submittedName>
</protein>
<organism evidence="1 2">
    <name type="scientific">Candidatus Falkowbacteria bacterium GW2011_GWA2_39_24</name>
    <dbReference type="NCBI Taxonomy" id="1618634"/>
    <lineage>
        <taxon>Bacteria</taxon>
        <taxon>Candidatus Falkowiibacteriota</taxon>
    </lineage>
</organism>
<reference evidence="1 2" key="1">
    <citation type="journal article" date="2015" name="Nature">
        <title>rRNA introns, odd ribosomes, and small enigmatic genomes across a large radiation of phyla.</title>
        <authorList>
            <person name="Brown C.T."/>
            <person name="Hug L.A."/>
            <person name="Thomas B.C."/>
            <person name="Sharon I."/>
            <person name="Castelle C.J."/>
            <person name="Singh A."/>
            <person name="Wilkins M.J."/>
            <person name="Williams K.H."/>
            <person name="Banfield J.F."/>
        </authorList>
    </citation>
    <scope>NUCLEOTIDE SEQUENCE [LARGE SCALE GENOMIC DNA]</scope>
</reference>
<name>A0A0G0RLK1_9BACT</name>
<feature type="non-terminal residue" evidence="1">
    <location>
        <position position="43"/>
    </location>
</feature>
<dbReference type="Proteomes" id="UP000034048">
    <property type="component" value="Unassembled WGS sequence"/>
</dbReference>
<proteinExistence type="predicted"/>
<dbReference type="EMBL" id="LBWS01000025">
    <property type="protein sequence ID" value="KKR14542.1"/>
    <property type="molecule type" value="Genomic_DNA"/>
</dbReference>
<dbReference type="AlphaFoldDB" id="A0A0G0RLK1"/>
<gene>
    <name evidence="1" type="ORF">UT42_C0025G0001</name>
</gene>
<evidence type="ECO:0000313" key="1">
    <source>
        <dbReference type="EMBL" id="KKR14542.1"/>
    </source>
</evidence>
<sequence>MTAHYQYFIQSTSPLATSRLNEMPGVEIYDEENNLYDMPDLDS</sequence>
<comment type="caution">
    <text evidence="1">The sequence shown here is derived from an EMBL/GenBank/DDBJ whole genome shotgun (WGS) entry which is preliminary data.</text>
</comment>
<evidence type="ECO:0000313" key="2">
    <source>
        <dbReference type="Proteomes" id="UP000034048"/>
    </source>
</evidence>